<sequence length="221" mass="24698">MAEFLLDNTRIAPEINALNVDKLTALDELYLRRWEEGFSELKQILGGNGAKRSSDLSFGLEPNFLMKLTKQDSKWLERMEPSFLVLAGLVVSVTYAAVLSPPGGLWQDDSLQPGSIQNHTAGAPILLSKNRPRYYIFYVFNTIGFCSSFATIAVIVGKHQVSPTPSLVDVSVSLCYNVLLFGLLFSPYIKDYCSKIMKWQRNGEGTQRSVVIQMTTDHQNP</sequence>
<reference evidence="1 2" key="1">
    <citation type="journal article" date="2022" name="Hortic Res">
        <title>A haplotype resolved chromosomal level avocado genome allows analysis of novel avocado genes.</title>
        <authorList>
            <person name="Nath O."/>
            <person name="Fletcher S.J."/>
            <person name="Hayward A."/>
            <person name="Shaw L.M."/>
            <person name="Masouleh A.K."/>
            <person name="Furtado A."/>
            <person name="Henry R.J."/>
            <person name="Mitter N."/>
        </authorList>
    </citation>
    <scope>NUCLEOTIDE SEQUENCE [LARGE SCALE GENOMIC DNA]</scope>
    <source>
        <strain evidence="2">cv. Hass</strain>
    </source>
</reference>
<gene>
    <name evidence="1" type="ORF">MRB53_025037</name>
</gene>
<comment type="caution">
    <text evidence="1">The sequence shown here is derived from an EMBL/GenBank/DDBJ whole genome shotgun (WGS) entry which is preliminary data.</text>
</comment>
<evidence type="ECO:0000313" key="1">
    <source>
        <dbReference type="EMBL" id="KAJ8631714.1"/>
    </source>
</evidence>
<evidence type="ECO:0000313" key="2">
    <source>
        <dbReference type="Proteomes" id="UP001234297"/>
    </source>
</evidence>
<organism evidence="1 2">
    <name type="scientific">Persea americana</name>
    <name type="common">Avocado</name>
    <dbReference type="NCBI Taxonomy" id="3435"/>
    <lineage>
        <taxon>Eukaryota</taxon>
        <taxon>Viridiplantae</taxon>
        <taxon>Streptophyta</taxon>
        <taxon>Embryophyta</taxon>
        <taxon>Tracheophyta</taxon>
        <taxon>Spermatophyta</taxon>
        <taxon>Magnoliopsida</taxon>
        <taxon>Magnoliidae</taxon>
        <taxon>Laurales</taxon>
        <taxon>Lauraceae</taxon>
        <taxon>Persea</taxon>
    </lineage>
</organism>
<proteinExistence type="predicted"/>
<accession>A0ACC2LE52</accession>
<keyword evidence="2" id="KW-1185">Reference proteome</keyword>
<dbReference type="EMBL" id="CM056815">
    <property type="protein sequence ID" value="KAJ8631714.1"/>
    <property type="molecule type" value="Genomic_DNA"/>
</dbReference>
<protein>
    <submittedName>
        <fullName evidence="1">Uncharacterized protein</fullName>
    </submittedName>
</protein>
<dbReference type="Proteomes" id="UP001234297">
    <property type="component" value="Chromosome 7"/>
</dbReference>
<name>A0ACC2LE52_PERAE</name>